<feature type="transmembrane region" description="Helical" evidence="1">
    <location>
        <begin position="36"/>
        <end position="57"/>
    </location>
</feature>
<feature type="transmembrane region" description="Helical" evidence="1">
    <location>
        <begin position="7"/>
        <end position="24"/>
    </location>
</feature>
<organism evidence="2 3">
    <name type="scientific">Drosophila madeirensis</name>
    <name type="common">Fruit fly</name>
    <dbReference type="NCBI Taxonomy" id="30013"/>
    <lineage>
        <taxon>Eukaryota</taxon>
        <taxon>Metazoa</taxon>
        <taxon>Ecdysozoa</taxon>
        <taxon>Arthropoda</taxon>
        <taxon>Hexapoda</taxon>
        <taxon>Insecta</taxon>
        <taxon>Pterygota</taxon>
        <taxon>Neoptera</taxon>
        <taxon>Endopterygota</taxon>
        <taxon>Diptera</taxon>
        <taxon>Brachycera</taxon>
        <taxon>Muscomorpha</taxon>
        <taxon>Ephydroidea</taxon>
        <taxon>Drosophilidae</taxon>
        <taxon>Drosophila</taxon>
        <taxon>Sophophora</taxon>
    </lineage>
</organism>
<proteinExistence type="predicted"/>
<evidence type="ECO:0000313" key="3">
    <source>
        <dbReference type="Proteomes" id="UP001500889"/>
    </source>
</evidence>
<keyword evidence="1" id="KW-0472">Membrane</keyword>
<dbReference type="Proteomes" id="UP001500889">
    <property type="component" value="Chromosome J"/>
</dbReference>
<keyword evidence="1" id="KW-1133">Transmembrane helix</keyword>
<dbReference type="InterPro" id="IPR032145">
    <property type="entry name" value="DUF4818"/>
</dbReference>
<evidence type="ECO:0000256" key="1">
    <source>
        <dbReference type="SAM" id="Phobius"/>
    </source>
</evidence>
<keyword evidence="3" id="KW-1185">Reference proteome</keyword>
<protein>
    <recommendedName>
        <fullName evidence="4">Ion transport domain-containing protein</fullName>
    </recommendedName>
</protein>
<accession>A0AAU9FMY9</accession>
<dbReference type="EMBL" id="AP029265">
    <property type="protein sequence ID" value="BFF96886.1"/>
    <property type="molecule type" value="Genomic_DNA"/>
</dbReference>
<dbReference type="Pfam" id="PF16089">
    <property type="entry name" value="DUF4818"/>
    <property type="match status" value="1"/>
</dbReference>
<dbReference type="AlphaFoldDB" id="A0AAU9FMY9"/>
<sequence length="191" mass="22045">MTKVIPILFACYIRLFSNFSVLVLEEEDERYQHQTRFGSLIFFLSMMDVLHGNEILPKKMYRKSRLFKMLLDTICVLIISEITMMFFWVKLEGTIDMVLRLITETDNHRLVLLEAITVGLSVFSWAIVSPATHKQYGLFSFLSRSSRMIQDAFKEFSGHCGKLIKAGKQPNAGATRIKGILKSSRNKRKLN</sequence>
<evidence type="ECO:0000313" key="2">
    <source>
        <dbReference type="EMBL" id="BFF96886.1"/>
    </source>
</evidence>
<name>A0AAU9FMY9_DROMD</name>
<evidence type="ECO:0008006" key="4">
    <source>
        <dbReference type="Google" id="ProtNLM"/>
    </source>
</evidence>
<reference evidence="2 3" key="1">
    <citation type="submission" date="2024-02" db="EMBL/GenBank/DDBJ databases">
        <title>A chromosome-level genome assembly of Drosophila madeirensis, a fruit fly species endemic to Madeira island.</title>
        <authorList>
            <person name="Tomihara K."/>
            <person name="Llopart A."/>
            <person name="Yamamoto D."/>
        </authorList>
    </citation>
    <scope>NUCLEOTIDE SEQUENCE [LARGE SCALE GENOMIC DNA]</scope>
    <source>
        <strain evidence="2 3">RF1</strain>
    </source>
</reference>
<feature type="transmembrane region" description="Helical" evidence="1">
    <location>
        <begin position="69"/>
        <end position="89"/>
    </location>
</feature>
<feature type="transmembrane region" description="Helical" evidence="1">
    <location>
        <begin position="109"/>
        <end position="128"/>
    </location>
</feature>
<gene>
    <name evidence="2" type="ORF">DMAD_05420</name>
</gene>
<keyword evidence="1" id="KW-0812">Transmembrane</keyword>